<feature type="compositionally biased region" description="Gly residues" evidence="1">
    <location>
        <begin position="378"/>
        <end position="392"/>
    </location>
</feature>
<dbReference type="EMBL" id="JARBHB010000016">
    <property type="protein sequence ID" value="KAJ8866524.1"/>
    <property type="molecule type" value="Genomic_DNA"/>
</dbReference>
<organism evidence="2 3">
    <name type="scientific">Dryococelus australis</name>
    <dbReference type="NCBI Taxonomy" id="614101"/>
    <lineage>
        <taxon>Eukaryota</taxon>
        <taxon>Metazoa</taxon>
        <taxon>Ecdysozoa</taxon>
        <taxon>Arthropoda</taxon>
        <taxon>Hexapoda</taxon>
        <taxon>Insecta</taxon>
        <taxon>Pterygota</taxon>
        <taxon>Neoptera</taxon>
        <taxon>Polyneoptera</taxon>
        <taxon>Phasmatodea</taxon>
        <taxon>Verophasmatodea</taxon>
        <taxon>Anareolatae</taxon>
        <taxon>Phasmatidae</taxon>
        <taxon>Eurycanthinae</taxon>
        <taxon>Dryococelus</taxon>
    </lineage>
</organism>
<evidence type="ECO:0000256" key="1">
    <source>
        <dbReference type="SAM" id="MobiDB-lite"/>
    </source>
</evidence>
<feature type="compositionally biased region" description="Polar residues" evidence="1">
    <location>
        <begin position="360"/>
        <end position="373"/>
    </location>
</feature>
<comment type="caution">
    <text evidence="2">The sequence shown here is derived from an EMBL/GenBank/DDBJ whole genome shotgun (WGS) entry which is preliminary data.</text>
</comment>
<evidence type="ECO:0000313" key="3">
    <source>
        <dbReference type="Proteomes" id="UP001159363"/>
    </source>
</evidence>
<dbReference type="Proteomes" id="UP001159363">
    <property type="component" value="Chromosome 15"/>
</dbReference>
<reference evidence="2 3" key="1">
    <citation type="submission" date="2023-02" db="EMBL/GenBank/DDBJ databases">
        <title>LHISI_Scaffold_Assembly.</title>
        <authorList>
            <person name="Stuart O.P."/>
            <person name="Cleave R."/>
            <person name="Magrath M.J.L."/>
            <person name="Mikheyev A.S."/>
        </authorList>
    </citation>
    <scope>NUCLEOTIDE SEQUENCE [LARGE SCALE GENOMIC DNA]</scope>
    <source>
        <strain evidence="2">Daus_M_001</strain>
        <tissue evidence="2">Leg muscle</tissue>
    </source>
</reference>
<protein>
    <submittedName>
        <fullName evidence="2">Uncharacterized protein</fullName>
    </submittedName>
</protein>
<accession>A0ABQ9G222</accession>
<sequence>MVLSQKFRRFRRGSKLVCQGRRQVIYCTTAAQTECVIRYHIMLCFLKSEVKQLPIEHCTRLYNVKNSNIPHELVRNLMQRTEHRQILRRGQTEGVHFVSGGGGGGEDGAVAERSARSPPTRANRAETPAVSPDFRKWELCRTIPLVGWRGFVEDLHSSAAPYSLHSPSSALLRAAEISQGESGALRENPLTSDIVRHNSHVRKKNGCRGGGAPGIKRGSSRLEAKDVKLLENTSDATRTAVELAEISRPRAAIMRINAARQRNKALGDIHCRLPLSSSCSAELAAAAKSMPASLIPHRSGNAASAFQPAVKPRENHARSGSASLLFPVHLGVQGEEGRINKLRVAGKGAGGAVAAESRMGASQGSARTFNSPRLSRGNRGGWRGVGGGGVNS</sequence>
<keyword evidence="3" id="KW-1185">Reference proteome</keyword>
<proteinExistence type="predicted"/>
<feature type="region of interest" description="Disordered" evidence="1">
    <location>
        <begin position="355"/>
        <end position="392"/>
    </location>
</feature>
<name>A0ABQ9G222_9NEOP</name>
<feature type="region of interest" description="Disordered" evidence="1">
    <location>
        <begin position="97"/>
        <end position="128"/>
    </location>
</feature>
<gene>
    <name evidence="2" type="ORF">PR048_032367</name>
</gene>
<evidence type="ECO:0000313" key="2">
    <source>
        <dbReference type="EMBL" id="KAJ8866524.1"/>
    </source>
</evidence>